<evidence type="ECO:0000256" key="5">
    <source>
        <dbReference type="SAM" id="SignalP"/>
    </source>
</evidence>
<sequence length="195" mass="21429">MTRQRSWGTVVWAVSVLCLTVSRPAVAADLKIGFIDSERIFAEYAGTQEAQKSFNREVQELTKTAKEKKVEIDDLQRKLDSQGPMLSEAKRDEQNQALQKKIADYDAFVQKNWGPQGSVSKLNEQYLKPIVDRVHKIVSTIGSGEGYSIILDAADGNIIFGDKSLDLTDRVLDQLRKEDSGGVPTAAPATSGGSQ</sequence>
<feature type="region of interest" description="Disordered" evidence="4">
    <location>
        <begin position="176"/>
        <end position="195"/>
    </location>
</feature>
<dbReference type="Proteomes" id="UP000317366">
    <property type="component" value="Unassembled WGS sequence"/>
</dbReference>
<dbReference type="AlphaFoldDB" id="A0A538SP52"/>
<dbReference type="InterPro" id="IPR005632">
    <property type="entry name" value="Chaperone_Skp"/>
</dbReference>
<dbReference type="Proteomes" id="UP000319829">
    <property type="component" value="Unassembled WGS sequence"/>
</dbReference>
<dbReference type="Gene3D" id="3.30.910.20">
    <property type="entry name" value="Skp domain"/>
    <property type="match status" value="1"/>
</dbReference>
<evidence type="ECO:0000256" key="2">
    <source>
        <dbReference type="ARBA" id="ARBA00022729"/>
    </source>
</evidence>
<comment type="caution">
    <text evidence="6">The sequence shown here is derived from an EMBL/GenBank/DDBJ whole genome shotgun (WGS) entry which is preliminary data.</text>
</comment>
<dbReference type="InterPro" id="IPR024930">
    <property type="entry name" value="Skp_dom_sf"/>
</dbReference>
<dbReference type="GO" id="GO:0050821">
    <property type="term" value="P:protein stabilization"/>
    <property type="evidence" value="ECO:0007669"/>
    <property type="project" value="TreeGrafter"/>
</dbReference>
<dbReference type="PANTHER" id="PTHR35089">
    <property type="entry name" value="CHAPERONE PROTEIN SKP"/>
    <property type="match status" value="1"/>
</dbReference>
<evidence type="ECO:0000313" key="9">
    <source>
        <dbReference type="Proteomes" id="UP000319829"/>
    </source>
</evidence>
<feature type="coiled-coil region" evidence="3">
    <location>
        <begin position="51"/>
        <end position="78"/>
    </location>
</feature>
<name>A0A538SP52_UNCEI</name>
<proteinExistence type="inferred from homology"/>
<dbReference type="GO" id="GO:0005829">
    <property type="term" value="C:cytosol"/>
    <property type="evidence" value="ECO:0007669"/>
    <property type="project" value="TreeGrafter"/>
</dbReference>
<gene>
    <name evidence="6" type="ORF">E6K74_09955</name>
    <name evidence="7" type="ORF">E6K77_06790</name>
</gene>
<organism evidence="6 9">
    <name type="scientific">Eiseniibacteriota bacterium</name>
    <dbReference type="NCBI Taxonomy" id="2212470"/>
    <lineage>
        <taxon>Bacteria</taxon>
        <taxon>Candidatus Eiseniibacteriota</taxon>
    </lineage>
</organism>
<dbReference type="SUPFAM" id="SSF111384">
    <property type="entry name" value="OmpH-like"/>
    <property type="match status" value="1"/>
</dbReference>
<comment type="similarity">
    <text evidence="1">Belongs to the Skp family.</text>
</comment>
<evidence type="ECO:0000313" key="7">
    <source>
        <dbReference type="EMBL" id="TMQ62638.1"/>
    </source>
</evidence>
<feature type="chain" id="PRO_5039865639" evidence="5">
    <location>
        <begin position="28"/>
        <end position="195"/>
    </location>
</feature>
<evidence type="ECO:0000313" key="8">
    <source>
        <dbReference type="Proteomes" id="UP000317366"/>
    </source>
</evidence>
<reference evidence="8 9" key="1">
    <citation type="journal article" date="2019" name="Nat. Microbiol.">
        <title>Mediterranean grassland soil C-N compound turnover is dependent on rainfall and depth, and is mediated by genomically divergent microorganisms.</title>
        <authorList>
            <person name="Diamond S."/>
            <person name="Andeer P.F."/>
            <person name="Li Z."/>
            <person name="Crits-Christoph A."/>
            <person name="Burstein D."/>
            <person name="Anantharaman K."/>
            <person name="Lane K.R."/>
            <person name="Thomas B.C."/>
            <person name="Pan C."/>
            <person name="Northen T.R."/>
            <person name="Banfield J.F."/>
        </authorList>
    </citation>
    <scope>NUCLEOTIDE SEQUENCE [LARGE SCALE GENOMIC DNA]</scope>
    <source>
        <strain evidence="6">WS_4</strain>
        <strain evidence="7">WS_7</strain>
    </source>
</reference>
<keyword evidence="2 5" id="KW-0732">Signal</keyword>
<dbReference type="EMBL" id="VBOX01000071">
    <property type="protein sequence ID" value="TMQ62638.1"/>
    <property type="molecule type" value="Genomic_DNA"/>
</dbReference>
<dbReference type="EMBL" id="VBOU01000089">
    <property type="protein sequence ID" value="TMQ53151.1"/>
    <property type="molecule type" value="Genomic_DNA"/>
</dbReference>
<accession>A0A538SP52</accession>
<evidence type="ECO:0000256" key="1">
    <source>
        <dbReference type="ARBA" id="ARBA00009091"/>
    </source>
</evidence>
<keyword evidence="3" id="KW-0175">Coiled coil</keyword>
<evidence type="ECO:0000256" key="3">
    <source>
        <dbReference type="SAM" id="Coils"/>
    </source>
</evidence>
<evidence type="ECO:0000313" key="6">
    <source>
        <dbReference type="EMBL" id="TMQ53151.1"/>
    </source>
</evidence>
<dbReference type="Pfam" id="PF03938">
    <property type="entry name" value="OmpH"/>
    <property type="match status" value="1"/>
</dbReference>
<dbReference type="PANTHER" id="PTHR35089:SF1">
    <property type="entry name" value="CHAPERONE PROTEIN SKP"/>
    <property type="match status" value="1"/>
</dbReference>
<evidence type="ECO:0000256" key="4">
    <source>
        <dbReference type="SAM" id="MobiDB-lite"/>
    </source>
</evidence>
<protein>
    <submittedName>
        <fullName evidence="6">OmpH family outer membrane protein</fullName>
    </submittedName>
</protein>
<feature type="signal peptide" evidence="5">
    <location>
        <begin position="1"/>
        <end position="27"/>
    </location>
</feature>
<dbReference type="GO" id="GO:0051082">
    <property type="term" value="F:unfolded protein binding"/>
    <property type="evidence" value="ECO:0007669"/>
    <property type="project" value="InterPro"/>
</dbReference>
<dbReference type="SMART" id="SM00935">
    <property type="entry name" value="OmpH"/>
    <property type="match status" value="1"/>
</dbReference>